<feature type="compositionally biased region" description="Basic and acidic residues" evidence="1">
    <location>
        <begin position="224"/>
        <end position="237"/>
    </location>
</feature>
<evidence type="ECO:0000313" key="2">
    <source>
        <dbReference type="EMBL" id="KAF2877308.1"/>
    </source>
</evidence>
<comment type="caution">
    <text evidence="2">The sequence shown here is derived from an EMBL/GenBank/DDBJ whole genome shotgun (WGS) entry which is preliminary data.</text>
</comment>
<reference evidence="2 3" key="1">
    <citation type="submission" date="2020-01" db="EMBL/GenBank/DDBJ databases">
        <authorList>
            <consortium name="DOE Joint Genome Institute"/>
            <person name="Haridas S."/>
            <person name="Albert R."/>
            <person name="Binder M."/>
            <person name="Bloem J."/>
            <person name="Labutti K."/>
            <person name="Salamov A."/>
            <person name="Andreopoulos B."/>
            <person name="Baker S.E."/>
            <person name="Barry K."/>
            <person name="Bills G."/>
            <person name="Bluhm B.H."/>
            <person name="Cannon C."/>
            <person name="Castanera R."/>
            <person name="Culley D.E."/>
            <person name="Daum C."/>
            <person name="Ezra D."/>
            <person name="Gonzalez J.B."/>
            <person name="Henrissat B."/>
            <person name="Kuo A."/>
            <person name="Liang C."/>
            <person name="Lipzen A."/>
            <person name="Lutzoni F."/>
            <person name="Magnuson J."/>
            <person name="Mondo S."/>
            <person name="Nolan M."/>
            <person name="Ohm R."/>
            <person name="Pangilinan J."/>
            <person name="Park H.-J.H."/>
            <person name="Ramirez L."/>
            <person name="Alfaro M."/>
            <person name="Sun H."/>
            <person name="Tritt A."/>
            <person name="Yoshinaga Y."/>
            <person name="Zwiers L.-H.L."/>
            <person name="Turgeon B.G."/>
            <person name="Goodwin S.B."/>
            <person name="Spatafora J.W."/>
            <person name="Crous P.W."/>
            <person name="Grigoriev I.V."/>
        </authorList>
    </citation>
    <scope>NUCLEOTIDE SEQUENCE [LARGE SCALE GENOMIC DNA]</scope>
    <source>
        <strain evidence="2 3">CBS 611.86</strain>
    </source>
</reference>
<organism evidence="2 3">
    <name type="scientific">Massariosphaeria phaeospora</name>
    <dbReference type="NCBI Taxonomy" id="100035"/>
    <lineage>
        <taxon>Eukaryota</taxon>
        <taxon>Fungi</taxon>
        <taxon>Dikarya</taxon>
        <taxon>Ascomycota</taxon>
        <taxon>Pezizomycotina</taxon>
        <taxon>Dothideomycetes</taxon>
        <taxon>Pleosporomycetidae</taxon>
        <taxon>Pleosporales</taxon>
        <taxon>Pleosporales incertae sedis</taxon>
        <taxon>Massariosphaeria</taxon>
    </lineage>
</organism>
<evidence type="ECO:0000313" key="3">
    <source>
        <dbReference type="Proteomes" id="UP000481861"/>
    </source>
</evidence>
<sequence>MPSVQLQLPQAENMPMSPSPHSQHTNRMSLTCWRLHIALSNQAMGKLVPSCMGVEQSLVSVVPVVVVVAPTIPAGIWPPREGSEGCAGVLGPETSHVSTRRCEPMNRARGTWIVEPSEPLVCTDSVRRAGFRRGGIVAKGSPLNRSAECRAGRDLCMSGGTARGVYLSHCKVVRAVRELAIAAGAIARSIPNPENARQSAARCMFLASSSRPDELAPECQPPRSADEVGRALRDACPGRRRRGARLPRELAPESASPREAPARSSGEPGKGNCVGRIFEPL</sequence>
<evidence type="ECO:0000256" key="1">
    <source>
        <dbReference type="SAM" id="MobiDB-lite"/>
    </source>
</evidence>
<gene>
    <name evidence="2" type="ORF">BDV95DRAFT_589906</name>
</gene>
<dbReference type="EMBL" id="JAADJZ010000002">
    <property type="protein sequence ID" value="KAF2877308.1"/>
    <property type="molecule type" value="Genomic_DNA"/>
</dbReference>
<feature type="region of interest" description="Disordered" evidence="1">
    <location>
        <begin position="1"/>
        <end position="25"/>
    </location>
</feature>
<dbReference type="AlphaFoldDB" id="A0A7C8IEF6"/>
<feature type="compositionally biased region" description="Low complexity" evidence="1">
    <location>
        <begin position="252"/>
        <end position="265"/>
    </location>
</feature>
<proteinExistence type="predicted"/>
<protein>
    <submittedName>
        <fullName evidence="2">Uncharacterized protein</fullName>
    </submittedName>
</protein>
<feature type="region of interest" description="Disordered" evidence="1">
    <location>
        <begin position="212"/>
        <end position="281"/>
    </location>
</feature>
<accession>A0A7C8IEF6</accession>
<keyword evidence="3" id="KW-1185">Reference proteome</keyword>
<feature type="compositionally biased region" description="Polar residues" evidence="1">
    <location>
        <begin position="1"/>
        <end position="10"/>
    </location>
</feature>
<dbReference type="Proteomes" id="UP000481861">
    <property type="component" value="Unassembled WGS sequence"/>
</dbReference>
<name>A0A7C8IEF6_9PLEO</name>